<keyword evidence="1" id="KW-0489">Methyltransferase</keyword>
<keyword evidence="1" id="KW-0506">mRNA capping</keyword>
<dbReference type="PANTHER" id="PTHR16121">
    <property type="entry name" value="CAP-SPECIFIC MRNA (NUCLEOSIDE-2'-O-)-METHYLTRANSFERASE 1-RELATED"/>
    <property type="match status" value="1"/>
</dbReference>
<evidence type="ECO:0000259" key="2">
    <source>
        <dbReference type="Pfam" id="PF01728"/>
    </source>
</evidence>
<proteinExistence type="predicted"/>
<dbReference type="InterPro" id="IPR002877">
    <property type="entry name" value="RNA_MeTrfase_FtsJ_dom"/>
</dbReference>
<dbReference type="GO" id="GO:0032259">
    <property type="term" value="P:methylation"/>
    <property type="evidence" value="ECO:0007669"/>
    <property type="project" value="UniProtKB-KW"/>
</dbReference>
<keyword evidence="1" id="KW-0808">Transferase</keyword>
<evidence type="ECO:0000313" key="3">
    <source>
        <dbReference type="EMBL" id="CAB9499608.1"/>
    </source>
</evidence>
<dbReference type="GO" id="GO:0005737">
    <property type="term" value="C:cytoplasm"/>
    <property type="evidence" value="ECO:0007669"/>
    <property type="project" value="TreeGrafter"/>
</dbReference>
<dbReference type="InterPro" id="IPR029063">
    <property type="entry name" value="SAM-dependent_MTases_sf"/>
</dbReference>
<dbReference type="GO" id="GO:0005634">
    <property type="term" value="C:nucleus"/>
    <property type="evidence" value="ECO:0007669"/>
    <property type="project" value="UniProtKB-SubCell"/>
</dbReference>
<dbReference type="Proteomes" id="UP001153069">
    <property type="component" value="Unassembled WGS sequence"/>
</dbReference>
<dbReference type="Pfam" id="PF01728">
    <property type="entry name" value="FtsJ"/>
    <property type="match status" value="1"/>
</dbReference>
<dbReference type="GO" id="GO:0003676">
    <property type="term" value="F:nucleic acid binding"/>
    <property type="evidence" value="ECO:0007669"/>
    <property type="project" value="UniProtKB-UniRule"/>
</dbReference>
<dbReference type="GO" id="GO:0016556">
    <property type="term" value="P:mRNA modification"/>
    <property type="evidence" value="ECO:0007669"/>
    <property type="project" value="UniProtKB-UniRule"/>
</dbReference>
<evidence type="ECO:0000256" key="1">
    <source>
        <dbReference type="RuleBase" id="RU368012"/>
    </source>
</evidence>
<keyword evidence="4" id="KW-1185">Reference proteome</keyword>
<dbReference type="GO" id="GO:0006370">
    <property type="term" value="P:7-methylguanosine mRNA capping"/>
    <property type="evidence" value="ECO:0007669"/>
    <property type="project" value="UniProtKB-UniRule"/>
</dbReference>
<dbReference type="GO" id="GO:0004483">
    <property type="term" value="F:methyltransferase cap1 activity"/>
    <property type="evidence" value="ECO:0007669"/>
    <property type="project" value="UniProtKB-UniRule"/>
</dbReference>
<dbReference type="SUPFAM" id="SSF53335">
    <property type="entry name" value="S-adenosyl-L-methionine-dependent methyltransferases"/>
    <property type="match status" value="1"/>
</dbReference>
<dbReference type="EC" id="2.1.1.57" evidence="1"/>
<dbReference type="Gene3D" id="3.40.50.12760">
    <property type="match status" value="1"/>
</dbReference>
<keyword evidence="1" id="KW-0539">Nucleus</keyword>
<name>A0A9N8DAV0_9STRA</name>
<dbReference type="PANTHER" id="PTHR16121:SF0">
    <property type="entry name" value="CAP-SPECIFIC MRNA (NUCLEOSIDE-2'-O-)-METHYLTRANSFERASE 1"/>
    <property type="match status" value="1"/>
</dbReference>
<feature type="domain" description="Ribosomal RNA methyltransferase FtsJ" evidence="2">
    <location>
        <begin position="167"/>
        <end position="403"/>
    </location>
</feature>
<sequence length="540" mass="60809">MIIAVEENPFHNPINRTRPMTSQDAQANSDFARNTKRRCNGFSDTNNIENAMIVSRDCYDQVMACADSAVPFHQDWFYQVPHMTKERLLQQHQPIQQEDSLESLDGQLQQVKRRFGPAAERCADAVHQSGLFQTQPHQEFELARRACNPYEVLGETRQGGLNHGLFLNRSAIKLANIDAQLDFGLLLHSSNNNNNLPFTFVDLCAAPGGFSEYILRRFCHNITTQQQQGQQQQSCRGFGMSLQGNNEQGHGTEWKLSDGPILLGRNQNGPSVHYHICTGADGTGDIFQWHNVQALQQMIAKHTKQQQQPLVHLVLADGGVDAQRNVAHPEGETQKLVVCQTAAALSMLQPGGRFILKLLSCQTTPVLQSVLHELLLCFDSIAVLKPISSRPASAERYLVCSGFQGNNNNNNNDPFDGPRWISRVLLGQRPVPPALVQWLARIDRDMIHLNLKACFKMLSHLESKTIRLASDKAAERHGAVMADTATCMEQDDDDEAWIAQGYQIYQEQKGQHSNLHQLYYEQQSSSNVNVEDYRMAWRLF</sequence>
<organism evidence="3 4">
    <name type="scientific">Seminavis robusta</name>
    <dbReference type="NCBI Taxonomy" id="568900"/>
    <lineage>
        <taxon>Eukaryota</taxon>
        <taxon>Sar</taxon>
        <taxon>Stramenopiles</taxon>
        <taxon>Ochrophyta</taxon>
        <taxon>Bacillariophyta</taxon>
        <taxon>Bacillariophyceae</taxon>
        <taxon>Bacillariophycidae</taxon>
        <taxon>Naviculales</taxon>
        <taxon>Naviculaceae</taxon>
        <taxon>Seminavis</taxon>
    </lineage>
</organism>
<reference evidence="3" key="1">
    <citation type="submission" date="2020-06" db="EMBL/GenBank/DDBJ databases">
        <authorList>
            <consortium name="Plant Systems Biology data submission"/>
        </authorList>
    </citation>
    <scope>NUCLEOTIDE SEQUENCE</scope>
    <source>
        <strain evidence="3">D6</strain>
    </source>
</reference>
<dbReference type="InterPro" id="IPR050851">
    <property type="entry name" value="mRNA_Cap_2O-Ribose_MeTrfase"/>
</dbReference>
<keyword evidence="1" id="KW-0507">mRNA processing</keyword>
<comment type="caution">
    <text evidence="3">The sequence shown here is derived from an EMBL/GenBank/DDBJ whole genome shotgun (WGS) entry which is preliminary data.</text>
</comment>
<dbReference type="EMBL" id="CAICTM010000064">
    <property type="protein sequence ID" value="CAB9499608.1"/>
    <property type="molecule type" value="Genomic_DNA"/>
</dbReference>
<dbReference type="AlphaFoldDB" id="A0A9N8DAV0"/>
<evidence type="ECO:0000313" key="4">
    <source>
        <dbReference type="Proteomes" id="UP001153069"/>
    </source>
</evidence>
<accession>A0A9N8DAV0</accession>
<dbReference type="OrthoDB" id="10251234at2759"/>
<comment type="subcellular location">
    <subcellularLocation>
        <location evidence="1">Nucleus</location>
    </subcellularLocation>
</comment>
<protein>
    <recommendedName>
        <fullName evidence="1">Cap-specific mRNA (nucleoside-2'-O-)-methyltransferase 1</fullName>
        <ecNumber evidence="1">2.1.1.57</ecNumber>
    </recommendedName>
    <alternativeName>
        <fullName evidence="1">Cap1 2'O-ribose methyltransferase 1</fullName>
    </alternativeName>
</protein>
<comment type="catalytic activity">
    <reaction evidence="1">
        <text>a 5'-end (N(7)-methyl 5'-triphosphoguanosine)-ribonucleoside in mRNA + S-adenosyl-L-methionine = a 5'-end (N(7)-methyl 5'-triphosphoguanosine)-(2'-O-methyl-ribonucleoside) in mRNA + S-adenosyl-L-homocysteine + H(+)</text>
        <dbReference type="Rhea" id="RHEA:67020"/>
        <dbReference type="Rhea" id="RHEA-COMP:17167"/>
        <dbReference type="Rhea" id="RHEA-COMP:17168"/>
        <dbReference type="ChEBI" id="CHEBI:15378"/>
        <dbReference type="ChEBI" id="CHEBI:57856"/>
        <dbReference type="ChEBI" id="CHEBI:59789"/>
        <dbReference type="ChEBI" id="CHEBI:156461"/>
        <dbReference type="ChEBI" id="CHEBI:167609"/>
        <dbReference type="EC" id="2.1.1.57"/>
    </reaction>
</comment>
<comment type="function">
    <text evidence="1">S-adenosyl-L-methionine-dependent methyltransferase that mediates RNA cap1 2'-O-ribose methylation to the 5'-cap structure of RNAs. Methylates the ribose of the first nucleotide of a m(7)GpppG-capped mRNA to produce m(7)GpppNmp (cap1).</text>
</comment>
<keyword evidence="1" id="KW-0949">S-adenosyl-L-methionine</keyword>
<gene>
    <name evidence="3" type="ORF">SEMRO_65_G036590.1</name>
</gene>